<comment type="caution">
    <text evidence="1">The sequence shown here is derived from an EMBL/GenBank/DDBJ whole genome shotgun (WGS) entry which is preliminary data.</text>
</comment>
<dbReference type="EMBL" id="LVZK01000001">
    <property type="protein sequence ID" value="OAP85638.1"/>
    <property type="molecule type" value="Genomic_DNA"/>
</dbReference>
<proteinExistence type="predicted"/>
<accession>A0A179B1P0</accession>
<gene>
    <name evidence="1" type="ORF">A4H34_00015</name>
</gene>
<dbReference type="Proteomes" id="UP000078368">
    <property type="component" value="Unassembled WGS sequence"/>
</dbReference>
<organism evidence="1 2">
    <name type="scientific">Peptidiphaga gingivicola</name>
    <dbReference type="NCBI Taxonomy" id="2741497"/>
    <lineage>
        <taxon>Bacteria</taxon>
        <taxon>Bacillati</taxon>
        <taxon>Actinomycetota</taxon>
        <taxon>Actinomycetes</taxon>
        <taxon>Actinomycetales</taxon>
        <taxon>Actinomycetaceae</taxon>
        <taxon>Peptidiphaga</taxon>
    </lineage>
</organism>
<dbReference type="RefSeq" id="WP_009198606.1">
    <property type="nucleotide sequence ID" value="NZ_LVZK01000001.1"/>
</dbReference>
<evidence type="ECO:0000313" key="2">
    <source>
        <dbReference type="Proteomes" id="UP000078368"/>
    </source>
</evidence>
<sequence>MYIDTEVVTGEATKTLDQSVALRTGWQNGSASLSSVPGTAAGNVSQGELLVQTHEDCVSAAESAFDVLSGLLEQASEGMHDSVRLLSTADEEAAEELRVK</sequence>
<name>A0A179B1P0_9ACTO</name>
<keyword evidence="2" id="KW-1185">Reference proteome</keyword>
<reference evidence="1 2" key="1">
    <citation type="submission" date="2016-04" db="EMBL/GenBank/DDBJ databases">
        <title>Peptidophaga gingivicola gen. nov., sp. nov., isolated from human subgingival plaque.</title>
        <authorList>
            <person name="Beall C.J."/>
            <person name="Mokrzan E.M."/>
            <person name="Griffen A.L."/>
            <person name="Leys E.J."/>
        </authorList>
    </citation>
    <scope>NUCLEOTIDE SEQUENCE [LARGE SCALE GENOMIC DNA]</scope>
    <source>
        <strain evidence="1 2">BA112</strain>
    </source>
</reference>
<dbReference type="AlphaFoldDB" id="A0A179B1P0"/>
<protein>
    <submittedName>
        <fullName evidence="1">Uncharacterized protein</fullName>
    </submittedName>
</protein>
<evidence type="ECO:0000313" key="1">
    <source>
        <dbReference type="EMBL" id="OAP85638.1"/>
    </source>
</evidence>